<evidence type="ECO:0000313" key="3">
    <source>
        <dbReference type="EMBL" id="UOQ48721.1"/>
    </source>
</evidence>
<feature type="coiled-coil region" evidence="1">
    <location>
        <begin position="155"/>
        <end position="201"/>
    </location>
</feature>
<proteinExistence type="predicted"/>
<dbReference type="EMBL" id="CP095072">
    <property type="protein sequence ID" value="UOQ48721.1"/>
    <property type="molecule type" value="Genomic_DNA"/>
</dbReference>
<keyword evidence="2" id="KW-0812">Transmembrane</keyword>
<protein>
    <submittedName>
        <fullName evidence="3">5-bromo-4-chloroindolyl phosphate hydrolysis family protein</fullName>
    </submittedName>
</protein>
<organism evidence="3 4">
    <name type="scientific">Gracilibacillus caseinilyticus</name>
    <dbReference type="NCBI Taxonomy" id="2932256"/>
    <lineage>
        <taxon>Bacteria</taxon>
        <taxon>Bacillati</taxon>
        <taxon>Bacillota</taxon>
        <taxon>Bacilli</taxon>
        <taxon>Bacillales</taxon>
        <taxon>Bacillaceae</taxon>
        <taxon>Gracilibacillus</taxon>
    </lineage>
</organism>
<gene>
    <name evidence="3" type="ORF">MUN88_00730</name>
</gene>
<evidence type="ECO:0000313" key="4">
    <source>
        <dbReference type="Proteomes" id="UP000831782"/>
    </source>
</evidence>
<dbReference type="Pfam" id="PF10112">
    <property type="entry name" value="Halogen_Hydrol"/>
    <property type="match status" value="1"/>
</dbReference>
<dbReference type="Proteomes" id="UP000831782">
    <property type="component" value="Chromosome"/>
</dbReference>
<accession>A0ABY4EXF7</accession>
<evidence type="ECO:0000256" key="2">
    <source>
        <dbReference type="SAM" id="Phobius"/>
    </source>
</evidence>
<sequence length="208" mass="24615">MYKLLTVVIGIFIAVPVMITTWFVSFFAIDLSYWYASLLSLIVAGLTYGLVSLISYSRFLKKNHLTMKDYRYIRKNLAEARPKIRRMQKALFSIHHLTFIKDNMDLVRVVRKIYRVTKKEPKRFYQGSQFYFSHLDSAVELTEKYALLSSQPTKNKEMELVLKETRHALKDIQAKIEQDLYDILSDDLEQLQFEVDFAKHKKGLDYHE</sequence>
<keyword evidence="1" id="KW-0175">Coiled coil</keyword>
<name>A0ABY4EXF7_9BACI</name>
<reference evidence="3 4" key="1">
    <citation type="submission" date="2022-04" db="EMBL/GenBank/DDBJ databases">
        <title>Gracilibacillus sp. isolated from saltern.</title>
        <authorList>
            <person name="Won M."/>
            <person name="Lee C.-M."/>
            <person name="Woen H.-Y."/>
            <person name="Kwon S.-W."/>
        </authorList>
    </citation>
    <scope>NUCLEOTIDE SEQUENCE [LARGE SCALE GENOMIC DNA]</scope>
    <source>
        <strain evidence="3 4">SSWR10-1</strain>
    </source>
</reference>
<dbReference type="RefSeq" id="WP_244719684.1">
    <property type="nucleotide sequence ID" value="NZ_CP095072.1"/>
</dbReference>
<keyword evidence="2" id="KW-0472">Membrane</keyword>
<dbReference type="InterPro" id="IPR018770">
    <property type="entry name" value="ChloroindolylP_hydrolase"/>
</dbReference>
<keyword evidence="4" id="KW-1185">Reference proteome</keyword>
<feature type="transmembrane region" description="Helical" evidence="2">
    <location>
        <begin position="35"/>
        <end position="56"/>
    </location>
</feature>
<evidence type="ECO:0000256" key="1">
    <source>
        <dbReference type="SAM" id="Coils"/>
    </source>
</evidence>
<feature type="transmembrane region" description="Helical" evidence="2">
    <location>
        <begin position="7"/>
        <end position="29"/>
    </location>
</feature>
<keyword evidence="2" id="KW-1133">Transmembrane helix</keyword>